<evidence type="ECO:0000256" key="10">
    <source>
        <dbReference type="ARBA" id="ARBA00022989"/>
    </source>
</evidence>
<evidence type="ECO:0000256" key="8">
    <source>
        <dbReference type="ARBA" id="ARBA00022837"/>
    </source>
</evidence>
<comment type="cofactor">
    <cofactor evidence="1">
        <name>Ca(2+)</name>
        <dbReference type="ChEBI" id="CHEBI:29108"/>
    </cofactor>
</comment>
<evidence type="ECO:0000256" key="3">
    <source>
        <dbReference type="ARBA" id="ARBA00022475"/>
    </source>
</evidence>
<keyword evidence="3" id="KW-1003">Cell membrane</keyword>
<evidence type="ECO:0000256" key="14">
    <source>
        <dbReference type="ARBA" id="ARBA00026104"/>
    </source>
</evidence>
<keyword evidence="4" id="KW-0597">Phosphoprotein</keyword>
<keyword evidence="8" id="KW-0106">Calcium</keyword>
<evidence type="ECO:0000256" key="6">
    <source>
        <dbReference type="ARBA" id="ARBA00022723"/>
    </source>
</evidence>
<keyword evidence="5" id="KW-0812">Transmembrane</keyword>
<keyword evidence="12" id="KW-0472">Membrane</keyword>
<evidence type="ECO:0000259" key="16">
    <source>
        <dbReference type="Pfam" id="PF01764"/>
    </source>
</evidence>
<feature type="compositionally biased region" description="Polar residues" evidence="15">
    <location>
        <begin position="592"/>
        <end position="601"/>
    </location>
</feature>
<evidence type="ECO:0000256" key="1">
    <source>
        <dbReference type="ARBA" id="ARBA00001913"/>
    </source>
</evidence>
<sequence length="1111" mass="120446">MTSSDPPNTPQQIAAKSQSILTTPKTSNQSLGPTLLPSPIAHAVSLATRSTSFAIRLGSLVSAYGLDAARFTTLSSLELARGLVEVVLIKAGKDTATSAIAAADAESVLEKSLESLHYAVIQVVFWTSASFRLTGTTLSAASEASQIVLSSLDRILGSTDSSRAVASIITLIRREFRNPITGNQGEKVGVTDLVLALSALAYLQQSCYRFREEEDRRRSYEEVIWDVVVLNDGERVDIDNQMALQRGYSEDQIPSPTTPGDMQHAEDDVVLERLRHQIISSLPADTKVTISNSVSTIQTIAVDVEGPDLPALPTPPGAEIVETSIIPAKPQSKSWLSYGGDESQTSSYRVVYKLERDKFRSMVFSGNGAEDAIMTDAKEDDPKDVMQYDAASGTFKAVPNSPRTVPQVKVEAPPKPERRLSAGPPATGTQTAARAQSRLSRSMEPAANQKKARTPANGTPERTDKHRADSSGVRKPVAKRKGDAASLGRSTDKKTGLKQALKEGGQSLSNIWNKDGVEPSQGSKSKSGTKPERPLSTSSAGSVKSKPLPSRPQRNNERTIASRRSVQTPEILPRSSSRASYVSIQDRRRDSLVSQTDTYTMTPAGGLQPASPTVRRSDVSTSQDSTLWARAEAAYGAHSAAPRRGHRRHGSAYAPSLYSLATNDSQTSLVLSSYYKKSAYSATDALETLRREGFVDGTFPSGHLLPNIVRYMRFSSACYGSNFMKFLGISSDMPTGKAWDTTHHDVRHFAHHTESDAGNILLASFVDPQGGTDATGATGTGVPLVHYISLDHEAKAVVLACRGTLGFEDVMTDMACEFDDLVWKGHSYQVHKGMHASARRLLYGGDGRVLFTLKAALQEFSDYGLVLCGHSLGAGVTSLLGLMLSEPNRQGPGFVTASESLYTKMITDGSFIDHSFSDVKLPPGRRIHVYAYGPPGVMSSGLRKITRGLITSVVHGSDLVPHLSLGLLHDFQALALAFKNKENRTKTEIRARLWAAFQNNLSAGARRIPSNDEDAWMLPALQALRDTMTNNKLLPPGEVFTVETQRVLRRDAFVLVSERQLGRPAQRVVLKYIRDVEGRFGEARFGTSMLTDHSPANYESALNKLKMGVVE</sequence>
<feature type="compositionally biased region" description="Low complexity" evidence="15">
    <location>
        <begin position="421"/>
        <end position="438"/>
    </location>
</feature>
<evidence type="ECO:0000256" key="11">
    <source>
        <dbReference type="ARBA" id="ARBA00023098"/>
    </source>
</evidence>
<dbReference type="PANTHER" id="PTHR45792">
    <property type="entry name" value="DIACYLGLYCEROL LIPASE HOMOLOG-RELATED"/>
    <property type="match status" value="1"/>
</dbReference>
<name>A0A0A1TME4_9HYPO</name>
<organism evidence="17 18">
    <name type="scientific">[Torrubiella] hemipterigena</name>
    <dbReference type="NCBI Taxonomy" id="1531966"/>
    <lineage>
        <taxon>Eukaryota</taxon>
        <taxon>Fungi</taxon>
        <taxon>Dikarya</taxon>
        <taxon>Ascomycota</taxon>
        <taxon>Pezizomycotina</taxon>
        <taxon>Sordariomycetes</taxon>
        <taxon>Hypocreomycetidae</taxon>
        <taxon>Hypocreales</taxon>
        <taxon>Clavicipitaceae</taxon>
        <taxon>Clavicipitaceae incertae sedis</taxon>
        <taxon>'Torrubiella' clade</taxon>
    </lineage>
</organism>
<dbReference type="Proteomes" id="UP000039046">
    <property type="component" value="Unassembled WGS sequence"/>
</dbReference>
<keyword evidence="9" id="KW-0442">Lipid degradation</keyword>
<keyword evidence="18" id="KW-1185">Reference proteome</keyword>
<dbReference type="GO" id="GO:0005886">
    <property type="term" value="C:plasma membrane"/>
    <property type="evidence" value="ECO:0007669"/>
    <property type="project" value="UniProtKB-SubCell"/>
</dbReference>
<dbReference type="InterPro" id="IPR029058">
    <property type="entry name" value="AB_hydrolase_fold"/>
</dbReference>
<dbReference type="SUPFAM" id="SSF53474">
    <property type="entry name" value="alpha/beta-Hydrolases"/>
    <property type="match status" value="1"/>
</dbReference>
<dbReference type="InterPro" id="IPR052214">
    <property type="entry name" value="DAG_Lipase-Related"/>
</dbReference>
<dbReference type="CDD" id="cd00519">
    <property type="entry name" value="Lipase_3"/>
    <property type="match status" value="1"/>
</dbReference>
<evidence type="ECO:0000256" key="15">
    <source>
        <dbReference type="SAM" id="MobiDB-lite"/>
    </source>
</evidence>
<dbReference type="InterPro" id="IPR002921">
    <property type="entry name" value="Fungal_lipase-type"/>
</dbReference>
<dbReference type="Pfam" id="PF01764">
    <property type="entry name" value="Lipase_3"/>
    <property type="match status" value="1"/>
</dbReference>
<comment type="subcellular location">
    <subcellularLocation>
        <location evidence="2">Cell membrane</location>
        <topology evidence="2">Multi-pass membrane protein</topology>
    </subcellularLocation>
</comment>
<dbReference type="AlphaFoldDB" id="A0A0A1TME4"/>
<dbReference type="GO" id="GO:0019369">
    <property type="term" value="P:arachidonate metabolic process"/>
    <property type="evidence" value="ECO:0007669"/>
    <property type="project" value="TreeGrafter"/>
</dbReference>
<dbReference type="GO" id="GO:0016298">
    <property type="term" value="F:lipase activity"/>
    <property type="evidence" value="ECO:0007669"/>
    <property type="project" value="TreeGrafter"/>
</dbReference>
<dbReference type="PANTHER" id="PTHR45792:SF7">
    <property type="entry name" value="PUTATIVE (AFU_ORTHOLOGUE AFUA_6G02710)-RELATED"/>
    <property type="match status" value="1"/>
</dbReference>
<feature type="compositionally biased region" description="Polar residues" evidence="15">
    <location>
        <begin position="558"/>
        <end position="583"/>
    </location>
</feature>
<evidence type="ECO:0000256" key="9">
    <source>
        <dbReference type="ARBA" id="ARBA00022963"/>
    </source>
</evidence>
<dbReference type="HOGENOM" id="CLU_001871_0_0_1"/>
<dbReference type="EMBL" id="CDHN01000003">
    <property type="protein sequence ID" value="CEJ91462.1"/>
    <property type="molecule type" value="Genomic_DNA"/>
</dbReference>
<keyword evidence="6" id="KW-0479">Metal-binding</keyword>
<reference evidence="17 18" key="1">
    <citation type="journal article" date="2015" name="Genome Announc.">
        <title>Draft Genome Sequence and Gene Annotation of the Entomopathogenic Fungus Verticillium hemipterigenum.</title>
        <authorList>
            <person name="Horn F."/>
            <person name="Habel A."/>
            <person name="Scharf D.H."/>
            <person name="Dworschak J."/>
            <person name="Brakhage A.A."/>
            <person name="Guthke R."/>
            <person name="Hertweck C."/>
            <person name="Linde J."/>
        </authorList>
    </citation>
    <scope>NUCLEOTIDE SEQUENCE [LARGE SCALE GENOMIC DNA]</scope>
</reference>
<evidence type="ECO:0000256" key="7">
    <source>
        <dbReference type="ARBA" id="ARBA00022801"/>
    </source>
</evidence>
<proteinExistence type="predicted"/>
<dbReference type="EC" id="3.1.1.116" evidence="14"/>
<evidence type="ECO:0000313" key="17">
    <source>
        <dbReference type="EMBL" id="CEJ91462.1"/>
    </source>
</evidence>
<dbReference type="Gene3D" id="3.40.50.1820">
    <property type="entry name" value="alpha/beta hydrolase"/>
    <property type="match status" value="1"/>
</dbReference>
<keyword evidence="7" id="KW-0378">Hydrolase</keyword>
<accession>A0A0A1TME4</accession>
<evidence type="ECO:0000256" key="2">
    <source>
        <dbReference type="ARBA" id="ARBA00004651"/>
    </source>
</evidence>
<comment type="catalytic activity">
    <reaction evidence="13">
        <text>a 1,2-diacyl-sn-glycerol + H2O = a 2-acylglycerol + a fatty acid + H(+)</text>
        <dbReference type="Rhea" id="RHEA:33275"/>
        <dbReference type="ChEBI" id="CHEBI:15377"/>
        <dbReference type="ChEBI" id="CHEBI:15378"/>
        <dbReference type="ChEBI" id="CHEBI:17389"/>
        <dbReference type="ChEBI" id="CHEBI:17815"/>
        <dbReference type="ChEBI" id="CHEBI:28868"/>
        <dbReference type="EC" id="3.1.1.116"/>
    </reaction>
    <physiologicalReaction direction="left-to-right" evidence="13">
        <dbReference type="Rhea" id="RHEA:33276"/>
    </physiologicalReaction>
</comment>
<protein>
    <recommendedName>
        <fullName evidence="14">sn-1-specific diacylglycerol lipase</fullName>
        <ecNumber evidence="14">3.1.1.116</ecNumber>
    </recommendedName>
</protein>
<keyword evidence="10" id="KW-1133">Transmembrane helix</keyword>
<evidence type="ECO:0000256" key="4">
    <source>
        <dbReference type="ARBA" id="ARBA00022553"/>
    </source>
</evidence>
<evidence type="ECO:0000313" key="18">
    <source>
        <dbReference type="Proteomes" id="UP000039046"/>
    </source>
</evidence>
<dbReference type="OrthoDB" id="438440at2759"/>
<dbReference type="GO" id="GO:0046872">
    <property type="term" value="F:metal ion binding"/>
    <property type="evidence" value="ECO:0007669"/>
    <property type="project" value="UniProtKB-KW"/>
</dbReference>
<dbReference type="GO" id="GO:0046340">
    <property type="term" value="P:diacylglycerol catabolic process"/>
    <property type="evidence" value="ECO:0007669"/>
    <property type="project" value="TreeGrafter"/>
</dbReference>
<feature type="domain" description="Fungal lipase-type" evidence="16">
    <location>
        <begin position="798"/>
        <end position="964"/>
    </location>
</feature>
<evidence type="ECO:0000256" key="13">
    <source>
        <dbReference type="ARBA" id="ARBA00024531"/>
    </source>
</evidence>
<feature type="region of interest" description="Disordered" evidence="15">
    <location>
        <begin position="393"/>
        <end position="623"/>
    </location>
</feature>
<evidence type="ECO:0000256" key="5">
    <source>
        <dbReference type="ARBA" id="ARBA00022692"/>
    </source>
</evidence>
<keyword evidence="11" id="KW-0443">Lipid metabolism</keyword>
<gene>
    <name evidence="17" type="ORF">VHEMI07172</name>
</gene>
<evidence type="ECO:0000256" key="12">
    <source>
        <dbReference type="ARBA" id="ARBA00023136"/>
    </source>
</evidence>